<gene>
    <name evidence="2" type="ORF">MSL71_22750</name>
</gene>
<evidence type="ECO:0000313" key="2">
    <source>
        <dbReference type="EMBL" id="VFQ44626.1"/>
    </source>
</evidence>
<feature type="transmembrane region" description="Helical" evidence="1">
    <location>
        <begin position="18"/>
        <end position="40"/>
    </location>
</feature>
<dbReference type="EMBL" id="CAADHO010000003">
    <property type="protein sequence ID" value="VFQ44626.1"/>
    <property type="molecule type" value="Genomic_DNA"/>
</dbReference>
<proteinExistence type="predicted"/>
<dbReference type="Proteomes" id="UP000507962">
    <property type="component" value="Unassembled WGS sequence"/>
</dbReference>
<keyword evidence="1" id="KW-0812">Transmembrane</keyword>
<keyword evidence="1" id="KW-0472">Membrane</keyword>
<organism evidence="2 3">
    <name type="scientific">Desulfoluna butyratoxydans</name>
    <dbReference type="NCBI Taxonomy" id="231438"/>
    <lineage>
        <taxon>Bacteria</taxon>
        <taxon>Pseudomonadati</taxon>
        <taxon>Thermodesulfobacteriota</taxon>
        <taxon>Desulfobacteria</taxon>
        <taxon>Desulfobacterales</taxon>
        <taxon>Desulfolunaceae</taxon>
        <taxon>Desulfoluna</taxon>
    </lineage>
</organism>
<sequence length="216" mass="24521">MNDHASSSPSLWTEMRNWIIGLTAVLLVIPSLVNAGLDIYKSLINFPKTRSEQINSRLFSENFNKSPIVTIPVPIKTRHKTVNMKLSIYEGGDIFAEYGDYSQWFPFPTEQTTALSWIPSAYAGPPEPVEKPREYTQVDTLKGKIIERERIYSDGTTERYTINRNTGKIENKVISQETPPRSDTAKPQVHIMPFPTVDLEALKETEKTTPHNCPKP</sequence>
<evidence type="ECO:0000256" key="1">
    <source>
        <dbReference type="SAM" id="Phobius"/>
    </source>
</evidence>
<reference evidence="2 3" key="1">
    <citation type="submission" date="2019-03" db="EMBL/GenBank/DDBJ databases">
        <authorList>
            <person name="Nijsse B."/>
        </authorList>
    </citation>
    <scope>NUCLEOTIDE SEQUENCE [LARGE SCALE GENOMIC DNA]</scope>
    <source>
        <strain evidence="2">Desulfoluna butyratoxydans MSL71</strain>
    </source>
</reference>
<keyword evidence="3" id="KW-1185">Reference proteome</keyword>
<name>A0A4U8YL33_9BACT</name>
<evidence type="ECO:0000313" key="3">
    <source>
        <dbReference type="Proteomes" id="UP000507962"/>
    </source>
</evidence>
<protein>
    <submittedName>
        <fullName evidence="2">Uncharacterized protein</fullName>
    </submittedName>
</protein>
<keyword evidence="1" id="KW-1133">Transmembrane helix</keyword>
<dbReference type="RefSeq" id="WP_180140317.1">
    <property type="nucleotide sequence ID" value="NZ_CAADHO010000003.1"/>
</dbReference>
<accession>A0A4U8YL33</accession>
<dbReference type="AlphaFoldDB" id="A0A4U8YL33"/>